<name>A0A7W0HNB0_9ACTN</name>
<reference evidence="2 3" key="1">
    <citation type="submission" date="2020-07" db="EMBL/GenBank/DDBJ databases">
        <title>Genomic Encyclopedia of Type Strains, Phase IV (KMG-IV): sequencing the most valuable type-strain genomes for metagenomic binning, comparative biology and taxonomic classification.</title>
        <authorList>
            <person name="Goeker M."/>
        </authorList>
    </citation>
    <scope>NUCLEOTIDE SEQUENCE [LARGE SCALE GENOMIC DNA]</scope>
    <source>
        <strain evidence="2 3">DSM 45533</strain>
    </source>
</reference>
<keyword evidence="3" id="KW-1185">Reference proteome</keyword>
<dbReference type="Pfam" id="PF11239">
    <property type="entry name" value="DUF3040"/>
    <property type="match status" value="1"/>
</dbReference>
<evidence type="ECO:0000256" key="1">
    <source>
        <dbReference type="SAM" id="Phobius"/>
    </source>
</evidence>
<gene>
    <name evidence="2" type="ORF">HNR30_000950</name>
</gene>
<keyword evidence="1" id="KW-0812">Transmembrane</keyword>
<evidence type="ECO:0000313" key="2">
    <source>
        <dbReference type="EMBL" id="MBA2889615.1"/>
    </source>
</evidence>
<proteinExistence type="predicted"/>
<keyword evidence="1" id="KW-0472">Membrane</keyword>
<accession>A0A7W0HNB0</accession>
<evidence type="ECO:0008006" key="4">
    <source>
        <dbReference type="Google" id="ProtNLM"/>
    </source>
</evidence>
<feature type="transmembrane region" description="Helical" evidence="1">
    <location>
        <begin position="48"/>
        <end position="68"/>
    </location>
</feature>
<dbReference type="Proteomes" id="UP000530928">
    <property type="component" value="Unassembled WGS sequence"/>
</dbReference>
<dbReference type="InterPro" id="IPR021401">
    <property type="entry name" value="DUF3040"/>
</dbReference>
<protein>
    <recommendedName>
        <fullName evidence="4">DUF3040 domain-containing protein</fullName>
    </recommendedName>
</protein>
<dbReference type="AlphaFoldDB" id="A0A7W0HNB0"/>
<keyword evidence="1" id="KW-1133">Transmembrane helix</keyword>
<organism evidence="2 3">
    <name type="scientific">Nonomuraea soli</name>
    <dbReference type="NCBI Taxonomy" id="1032476"/>
    <lineage>
        <taxon>Bacteria</taxon>
        <taxon>Bacillati</taxon>
        <taxon>Actinomycetota</taxon>
        <taxon>Actinomycetes</taxon>
        <taxon>Streptosporangiales</taxon>
        <taxon>Streptosporangiaceae</taxon>
        <taxon>Nonomuraea</taxon>
    </lineage>
</organism>
<comment type="caution">
    <text evidence="2">The sequence shown here is derived from an EMBL/GenBank/DDBJ whole genome shotgun (WGS) entry which is preliminary data.</text>
</comment>
<dbReference type="EMBL" id="JACDUR010000001">
    <property type="protein sequence ID" value="MBA2889615.1"/>
    <property type="molecule type" value="Genomic_DNA"/>
</dbReference>
<sequence length="71" mass="7818">MALTSREERKLRKIAAQLIAEDPILSRDLADHGRGSVTAERIPGRWDAWPIALLAVCLAVFAVTLTLTTTF</sequence>
<dbReference type="RefSeq" id="WP_181608390.1">
    <property type="nucleotide sequence ID" value="NZ_BAABAM010000001.1"/>
</dbReference>
<evidence type="ECO:0000313" key="3">
    <source>
        <dbReference type="Proteomes" id="UP000530928"/>
    </source>
</evidence>